<evidence type="ECO:0000313" key="3">
    <source>
        <dbReference type="EMBL" id="EWH13230.1"/>
    </source>
</evidence>
<evidence type="ECO:0000259" key="2">
    <source>
        <dbReference type="Pfam" id="PF10077"/>
    </source>
</evidence>
<accession>A0ABP3B7Y0</accession>
<proteinExistence type="predicted"/>
<dbReference type="InterPro" id="IPR036770">
    <property type="entry name" value="Ankyrin_rpt-contain_sf"/>
</dbReference>
<comment type="caution">
    <text evidence="3">The sequence shown here is derived from an EMBL/GenBank/DDBJ whole genome shotgun (WGS) entry which is preliminary data.</text>
</comment>
<dbReference type="PROSITE" id="PS50088">
    <property type="entry name" value="ANK_REPEAT"/>
    <property type="match status" value="1"/>
</dbReference>
<keyword evidence="1" id="KW-0040">ANK repeat</keyword>
<name>A0ABP3B7Y0_9FLAO</name>
<dbReference type="Proteomes" id="UP000019275">
    <property type="component" value="Unassembled WGS sequence"/>
</dbReference>
<dbReference type="InterPro" id="IPR002110">
    <property type="entry name" value="Ankyrin_rpt"/>
</dbReference>
<evidence type="ECO:0000256" key="1">
    <source>
        <dbReference type="PROSITE-ProRule" id="PRU00023"/>
    </source>
</evidence>
<evidence type="ECO:0000313" key="4">
    <source>
        <dbReference type="Proteomes" id="UP000019275"/>
    </source>
</evidence>
<keyword evidence="4" id="KW-1185">Reference proteome</keyword>
<feature type="repeat" description="ANK" evidence="1">
    <location>
        <begin position="198"/>
        <end position="230"/>
    </location>
</feature>
<dbReference type="InterPro" id="IPR018756">
    <property type="entry name" value="DUF2314"/>
</dbReference>
<gene>
    <name evidence="3" type="ORF">KLA_10838</name>
</gene>
<feature type="domain" description="DUF2314" evidence="2">
    <location>
        <begin position="14"/>
        <end position="149"/>
    </location>
</feature>
<dbReference type="EMBL" id="ARZX01000013">
    <property type="protein sequence ID" value="EWH13230.1"/>
    <property type="molecule type" value="Genomic_DNA"/>
</dbReference>
<dbReference type="Gene3D" id="1.25.40.20">
    <property type="entry name" value="Ankyrin repeat-containing domain"/>
    <property type="match status" value="1"/>
</dbReference>
<dbReference type="PROSITE" id="PS50297">
    <property type="entry name" value="ANK_REP_REGION"/>
    <property type="match status" value="1"/>
</dbReference>
<dbReference type="RefSeq" id="WP_034645790.1">
    <property type="nucleotide sequence ID" value="NZ_ARZX01000013.1"/>
</dbReference>
<dbReference type="SUPFAM" id="SSF48403">
    <property type="entry name" value="Ankyrin repeat"/>
    <property type="match status" value="1"/>
</dbReference>
<protein>
    <recommendedName>
        <fullName evidence="2">DUF2314 domain-containing protein</fullName>
    </recommendedName>
</protein>
<sequence>MSNSDNNIFFVKQDDEMSLAFKKAQETFKYFWREMYWEYRRVIPGLDLAIVKFPFEQTFKGESEPTIEHMWVRNISFDGENITGVLANNPMQLTNVAESDTVSCSRSKISDWMFATSGKTYGGFTIHTLRSGMSDEKRKQHDNAWGLDFGDFNKIMLVNGQAENPENLVEHPMCVNTADKFLEFFKENPDEILIKDEAGYTVLHRQAIAGNKTTIDILLSLGADKNVTDSNGLTALDYAQKLNWSHIISVLA</sequence>
<dbReference type="Pfam" id="PF10077">
    <property type="entry name" value="DUF2314"/>
    <property type="match status" value="1"/>
</dbReference>
<dbReference type="Pfam" id="PF13637">
    <property type="entry name" value="Ank_4"/>
    <property type="match status" value="1"/>
</dbReference>
<reference evidence="3 4" key="1">
    <citation type="journal article" date="2014" name="Genome Announc.">
        <title>Draft Genome Sequence of the Carrageenan-Degrading Bacterium Cellulophaga sp. Strain KL-A, Isolated from Decaying Marine Algae.</title>
        <authorList>
            <person name="Shan D."/>
            <person name="Ying J."/>
            <person name="Li X."/>
            <person name="Gao Z."/>
            <person name="Wei G."/>
            <person name="Shao Z."/>
        </authorList>
    </citation>
    <scope>NUCLEOTIDE SEQUENCE [LARGE SCALE GENOMIC DNA]</scope>
    <source>
        <strain evidence="3 4">KL-A</strain>
    </source>
</reference>
<organism evidence="3 4">
    <name type="scientific">Cellulophaga geojensis KL-A</name>
    <dbReference type="NCBI Taxonomy" id="1328323"/>
    <lineage>
        <taxon>Bacteria</taxon>
        <taxon>Pseudomonadati</taxon>
        <taxon>Bacteroidota</taxon>
        <taxon>Flavobacteriia</taxon>
        <taxon>Flavobacteriales</taxon>
        <taxon>Flavobacteriaceae</taxon>
        <taxon>Cellulophaga</taxon>
    </lineage>
</organism>